<reference evidence="5 6" key="1">
    <citation type="journal article" date="2021" name="Nat. Commun.">
        <title>Genetic determinants of endophytism in the Arabidopsis root mycobiome.</title>
        <authorList>
            <person name="Mesny F."/>
            <person name="Miyauchi S."/>
            <person name="Thiergart T."/>
            <person name="Pickel B."/>
            <person name="Atanasova L."/>
            <person name="Karlsson M."/>
            <person name="Huettel B."/>
            <person name="Barry K.W."/>
            <person name="Haridas S."/>
            <person name="Chen C."/>
            <person name="Bauer D."/>
            <person name="Andreopoulos W."/>
            <person name="Pangilinan J."/>
            <person name="LaButti K."/>
            <person name="Riley R."/>
            <person name="Lipzen A."/>
            <person name="Clum A."/>
            <person name="Drula E."/>
            <person name="Henrissat B."/>
            <person name="Kohler A."/>
            <person name="Grigoriev I.V."/>
            <person name="Martin F.M."/>
            <person name="Hacquard S."/>
        </authorList>
    </citation>
    <scope>NUCLEOTIDE SEQUENCE [LARGE SCALE GENOMIC DNA]</scope>
    <source>
        <strain evidence="5 6">MPI-CAGE-CH-0241</strain>
    </source>
</reference>
<feature type="compositionally biased region" description="Gly residues" evidence="1">
    <location>
        <begin position="752"/>
        <end position="767"/>
    </location>
</feature>
<keyword evidence="6" id="KW-1185">Reference proteome</keyword>
<dbReference type="OrthoDB" id="301415at2759"/>
<accession>A0A9P8W714</accession>
<dbReference type="Pfam" id="PF23190">
    <property type="entry name" value="LHD_TRPY1"/>
    <property type="match status" value="1"/>
</dbReference>
<feature type="compositionally biased region" description="Basic residues" evidence="1">
    <location>
        <begin position="740"/>
        <end position="751"/>
    </location>
</feature>
<feature type="region of interest" description="Disordered" evidence="1">
    <location>
        <begin position="635"/>
        <end position="767"/>
    </location>
</feature>
<evidence type="ECO:0000313" key="6">
    <source>
        <dbReference type="Proteomes" id="UP000777438"/>
    </source>
</evidence>
<keyword evidence="2" id="KW-1133">Transmembrane helix</keyword>
<protein>
    <submittedName>
        <fullName evidence="5">Uncharacterized protein</fullName>
    </submittedName>
</protein>
<evidence type="ECO:0000259" key="3">
    <source>
        <dbReference type="Pfam" id="PF23190"/>
    </source>
</evidence>
<dbReference type="PANTHER" id="PTHR35859:SF4">
    <property type="entry name" value="MEMBRANE CHANNEL PROTEIN, PUTATIVE (AFU_ORTHOLOGUE AFUA_6G11300)-RELATED"/>
    <property type="match status" value="1"/>
</dbReference>
<dbReference type="AlphaFoldDB" id="A0A9P8W714"/>
<proteinExistence type="predicted"/>
<feature type="transmembrane region" description="Helical" evidence="2">
    <location>
        <begin position="443"/>
        <end position="464"/>
    </location>
</feature>
<feature type="transmembrane region" description="Helical" evidence="2">
    <location>
        <begin position="276"/>
        <end position="294"/>
    </location>
</feature>
<evidence type="ECO:0000256" key="1">
    <source>
        <dbReference type="SAM" id="MobiDB-lite"/>
    </source>
</evidence>
<feature type="transmembrane region" description="Helical" evidence="2">
    <location>
        <begin position="245"/>
        <end position="264"/>
    </location>
</feature>
<feature type="transmembrane region" description="Helical" evidence="2">
    <location>
        <begin position="341"/>
        <end position="361"/>
    </location>
</feature>
<evidence type="ECO:0000256" key="2">
    <source>
        <dbReference type="SAM" id="Phobius"/>
    </source>
</evidence>
<dbReference type="InterPro" id="IPR056337">
    <property type="entry name" value="LHD_YVC1"/>
</dbReference>
<dbReference type="EMBL" id="JAGPYM010000011">
    <property type="protein sequence ID" value="KAH6889205.1"/>
    <property type="molecule type" value="Genomic_DNA"/>
</dbReference>
<feature type="transmembrane region" description="Helical" evidence="2">
    <location>
        <begin position="382"/>
        <end position="402"/>
    </location>
</feature>
<organism evidence="5 6">
    <name type="scientific">Thelonectria olida</name>
    <dbReference type="NCBI Taxonomy" id="1576542"/>
    <lineage>
        <taxon>Eukaryota</taxon>
        <taxon>Fungi</taxon>
        <taxon>Dikarya</taxon>
        <taxon>Ascomycota</taxon>
        <taxon>Pezizomycotina</taxon>
        <taxon>Sordariomycetes</taxon>
        <taxon>Hypocreomycetidae</taxon>
        <taxon>Hypocreales</taxon>
        <taxon>Nectriaceae</taxon>
        <taxon>Thelonectria</taxon>
    </lineage>
</organism>
<dbReference type="PANTHER" id="PTHR35859">
    <property type="entry name" value="NONSELECTIVE CATION CHANNEL PROTEIN"/>
    <property type="match status" value="1"/>
</dbReference>
<feature type="transmembrane region" description="Helical" evidence="2">
    <location>
        <begin position="498"/>
        <end position="517"/>
    </location>
</feature>
<sequence length="767" mass="85872">MPSWNRWSGLFGRSNGANGASSNRLARLHEEERALLPHYRNQNIDSAVPAIDVTKVCLRLRHLIRECIPCELEEAQVTRSHSTVITKKVVQAAKEAGGSEFKGCVVFALLVNMHWFKREAIIELWDAELHYVRATACTVIAKQIIESEEDMEYLLHTVLLRRYSVLIDNTPTAPVNVIEKAVDLHAVRVIGSSGYQKCIAYLWRGWLVQDEDDPSVFVDYNDKDNCSFIVHMDPDRMRAPRNQNAAQVLFSLIYLGLYTAAINSVNPSGDLDGAEVALYVFTFAYVADELVKLYKAGYHILGFWNAFNGTLYSLLAVSLAFRLVGLSYTHDEQRHHHYTKLSYNMLAFIAPMFWGRLLLYLDSFRFFGAMLVVLKVMMKESVIFFALLIILIIGFLQAFVGLDLTDDNVAGDVWYIAEAMLRAIMQSPEFGSIEGFAYPWGQTLYYCFTFVVMIILLNILIALYNSAYSDIYENADDEYLALFAQKTMQFVRAPDENVYIAPLNLIEMVVSALTEWWMSKKTYEFLNDWVMGILYSPLLFVAAFFETRTAHTIRSNRARGEEDDDQVHDWEQLVGQLDLEAEGWTKTCETVKPNVEEEPAVIEVRKLRTEVEALKSMLSDISKAMVLQAEHTEEVLKSKSGVPQLFPEGTGLTLKEDEEEDSKASPEESGKAPQEDAPETEAQEDVPETEAQEDVPETEAQEDVPETEASDVPETPGTEAPESSAPETSEAQETAEGGSKSKKKKNKKKNKGGAGGGGSSGAGGSGA</sequence>
<keyword evidence="2" id="KW-0812">Transmembrane</keyword>
<feature type="transmembrane region" description="Helical" evidence="2">
    <location>
        <begin position="529"/>
        <end position="547"/>
    </location>
</feature>
<keyword evidence="2" id="KW-0472">Membrane</keyword>
<name>A0A9P8W714_9HYPO</name>
<dbReference type="InterPro" id="IPR056336">
    <property type="entry name" value="YVC1_C"/>
</dbReference>
<feature type="compositionally biased region" description="Basic and acidic residues" evidence="1">
    <location>
        <begin position="662"/>
        <end position="674"/>
    </location>
</feature>
<dbReference type="Pfam" id="PF23317">
    <property type="entry name" value="YVC1_C"/>
    <property type="match status" value="1"/>
</dbReference>
<evidence type="ECO:0000259" key="4">
    <source>
        <dbReference type="Pfam" id="PF23317"/>
    </source>
</evidence>
<gene>
    <name evidence="5" type="ORF">B0T10DRAFT_548617</name>
</gene>
<feature type="domain" description="Calcium channel YVC1-like C-terminal transmembrane" evidence="4">
    <location>
        <begin position="255"/>
        <end position="547"/>
    </location>
</feature>
<comment type="caution">
    <text evidence="5">The sequence shown here is derived from an EMBL/GenBank/DDBJ whole genome shotgun (WGS) entry which is preliminary data.</text>
</comment>
<dbReference type="Proteomes" id="UP000777438">
    <property type="component" value="Unassembled WGS sequence"/>
</dbReference>
<evidence type="ECO:0000313" key="5">
    <source>
        <dbReference type="EMBL" id="KAH6889205.1"/>
    </source>
</evidence>
<feature type="domain" description="YVC1 N-terminal linker helical" evidence="3">
    <location>
        <begin position="53"/>
        <end position="232"/>
    </location>
</feature>
<dbReference type="InterPro" id="IPR052971">
    <property type="entry name" value="TRP_calcium_channel"/>
</dbReference>
<feature type="transmembrane region" description="Helical" evidence="2">
    <location>
        <begin position="301"/>
        <end position="321"/>
    </location>
</feature>
<feature type="compositionally biased region" description="Acidic residues" evidence="1">
    <location>
        <begin position="676"/>
        <end position="711"/>
    </location>
</feature>
<feature type="compositionally biased region" description="Low complexity" evidence="1">
    <location>
        <begin position="718"/>
        <end position="738"/>
    </location>
</feature>